<reference evidence="2 3" key="1">
    <citation type="submission" date="2018-01" db="EMBL/GenBank/DDBJ databases">
        <title>Genomic Encyclopedia of Type Strains, Phase III (KMG-III): the genomes of soil and plant-associated and newly described type strains.</title>
        <authorList>
            <person name="Whitman W."/>
        </authorList>
    </citation>
    <scope>NUCLEOTIDE SEQUENCE [LARGE SCALE GENOMIC DNA]</scope>
    <source>
        <strain evidence="2 3">1131</strain>
    </source>
</reference>
<evidence type="ECO:0000313" key="2">
    <source>
        <dbReference type="EMBL" id="POR51972.1"/>
    </source>
</evidence>
<keyword evidence="1" id="KW-1133">Transmembrane helix</keyword>
<comment type="caution">
    <text evidence="2">The sequence shown here is derived from an EMBL/GenBank/DDBJ whole genome shotgun (WGS) entry which is preliminary data.</text>
</comment>
<dbReference type="AlphaFoldDB" id="A0A2S4MB55"/>
<dbReference type="RefSeq" id="WP_103718551.1">
    <property type="nucleotide sequence ID" value="NZ_PQFZ01000006.1"/>
</dbReference>
<evidence type="ECO:0000313" key="3">
    <source>
        <dbReference type="Proteomes" id="UP000236919"/>
    </source>
</evidence>
<dbReference type="Proteomes" id="UP000236919">
    <property type="component" value="Unassembled WGS sequence"/>
</dbReference>
<keyword evidence="1" id="KW-0472">Membrane</keyword>
<protein>
    <submittedName>
        <fullName evidence="2">Uncharacterized protein DUF4337</fullName>
    </submittedName>
</protein>
<evidence type="ECO:0000256" key="1">
    <source>
        <dbReference type="SAM" id="Phobius"/>
    </source>
</evidence>
<keyword evidence="3" id="KW-1185">Reference proteome</keyword>
<dbReference type="Pfam" id="PF14235">
    <property type="entry name" value="DUF4337"/>
    <property type="match status" value="1"/>
</dbReference>
<accession>A0A2S4MB55</accession>
<name>A0A2S4MB55_9HYPH</name>
<sequence length="189" mass="20472">MDIETKSDSANKRMNSLVAVTVVILSVFTAVSKIKDDNIVQAIQTAKADSVDSWNEYQAARMKLRIVEAANQTIRLTANLPGLDAQAVATERKRNDEAIAGYDASSKTLFEKAKRLEASIEKLNFQDDQFDISDALISIAIAAAAVAALTESWMLLCLAWLSGGTGIVMGLAGFLGWGLHPDWLVKLLT</sequence>
<keyword evidence="1" id="KW-0812">Transmembrane</keyword>
<dbReference type="EMBL" id="PQFZ01000006">
    <property type="protein sequence ID" value="POR51972.1"/>
    <property type="molecule type" value="Genomic_DNA"/>
</dbReference>
<feature type="transmembrane region" description="Helical" evidence="1">
    <location>
        <begin position="157"/>
        <end position="179"/>
    </location>
</feature>
<gene>
    <name evidence="2" type="ORF">CYD53_106259</name>
</gene>
<dbReference type="InterPro" id="IPR025570">
    <property type="entry name" value="DUF4337"/>
</dbReference>
<proteinExistence type="predicted"/>
<feature type="transmembrane region" description="Helical" evidence="1">
    <location>
        <begin position="132"/>
        <end position="150"/>
    </location>
</feature>
<dbReference type="OrthoDB" id="664536at2"/>
<organism evidence="2 3">
    <name type="scientific">Bosea psychrotolerans</name>
    <dbReference type="NCBI Taxonomy" id="1871628"/>
    <lineage>
        <taxon>Bacteria</taxon>
        <taxon>Pseudomonadati</taxon>
        <taxon>Pseudomonadota</taxon>
        <taxon>Alphaproteobacteria</taxon>
        <taxon>Hyphomicrobiales</taxon>
        <taxon>Boseaceae</taxon>
        <taxon>Bosea</taxon>
    </lineage>
</organism>